<evidence type="ECO:0000256" key="2">
    <source>
        <dbReference type="ARBA" id="ARBA00022614"/>
    </source>
</evidence>
<keyword evidence="4" id="KW-0677">Repeat</keyword>
<comment type="similarity">
    <text evidence="6">Belongs to the polygalacturonase-inhibiting protein family.</text>
</comment>
<dbReference type="Pfam" id="PF08263">
    <property type="entry name" value="LRRNT_2"/>
    <property type="match status" value="1"/>
</dbReference>
<evidence type="ECO:0000256" key="1">
    <source>
        <dbReference type="ARBA" id="ARBA00004196"/>
    </source>
</evidence>
<reference evidence="9" key="2">
    <citation type="submission" date="2023-04" db="EMBL/GenBank/DDBJ databases">
        <authorList>
            <person name="Bruccoleri R.E."/>
            <person name="Oakeley E.J."/>
            <person name="Faust A.-M."/>
            <person name="Dessus-Babus S."/>
            <person name="Altorfer M."/>
            <person name="Burckhardt D."/>
            <person name="Oertli M."/>
            <person name="Naumann U."/>
            <person name="Petersen F."/>
            <person name="Wong J."/>
        </authorList>
    </citation>
    <scope>NUCLEOTIDE SEQUENCE</scope>
    <source>
        <strain evidence="9">GSM-AAB239-AS_SAM_17_03QT</strain>
        <tissue evidence="9">Leaf</tissue>
    </source>
</reference>
<evidence type="ECO:0000256" key="6">
    <source>
        <dbReference type="ARBA" id="ARBA00038043"/>
    </source>
</evidence>
<dbReference type="EMBL" id="JANAVB010016194">
    <property type="protein sequence ID" value="KAJ6832386.1"/>
    <property type="molecule type" value="Genomic_DNA"/>
</dbReference>
<sequence>MASKASDVLTLFSIALPLLLFLPAVPLSSAACTKEDVTALLAFKNSFPPNTFPNSWGDASTSCCFWDGVGCTHGRVTSLSFTSDEYTNDVLPVNLKGTVPPSVGDLSALTSISISSQADLVGPIPTTWSKLIKLKYFTIYNSSISGPVPLFLSHFKSLQQLEINYCKLTGTIPPSLGDLANLRSITLGQNKLTGTIPSTLFSKLNKGLLANLDLSENQLTGAIPKSFGSVAFTNVNLQDNKLTGDASFLFGKSKPASQILLARNNLSFDLTKVDYPVKYLHYLDLNHNEIYGSINEQIREVLDLRSFDVSYNKLCGKIPRGGKFNPRFPESFIHNKCLCGKPLPPCK</sequence>
<proteinExistence type="inferred from homology"/>
<comment type="caution">
    <text evidence="9">The sequence shown here is derived from an EMBL/GenBank/DDBJ whole genome shotgun (WGS) entry which is preliminary data.</text>
</comment>
<dbReference type="InterPro" id="IPR013210">
    <property type="entry name" value="LRR_N_plant-typ"/>
</dbReference>
<dbReference type="AlphaFoldDB" id="A0AAX6GUG2"/>
<comment type="subcellular location">
    <subcellularLocation>
        <location evidence="1">Cell envelope</location>
    </subcellularLocation>
</comment>
<dbReference type="PROSITE" id="PS51257">
    <property type="entry name" value="PROKAR_LIPOPROTEIN"/>
    <property type="match status" value="1"/>
</dbReference>
<feature type="domain" description="Leucine-rich repeat-containing N-terminal plant-type" evidence="8">
    <location>
        <begin position="35"/>
        <end position="72"/>
    </location>
</feature>
<organism evidence="9 10">
    <name type="scientific">Iris pallida</name>
    <name type="common">Sweet iris</name>
    <dbReference type="NCBI Taxonomy" id="29817"/>
    <lineage>
        <taxon>Eukaryota</taxon>
        <taxon>Viridiplantae</taxon>
        <taxon>Streptophyta</taxon>
        <taxon>Embryophyta</taxon>
        <taxon>Tracheophyta</taxon>
        <taxon>Spermatophyta</taxon>
        <taxon>Magnoliopsida</taxon>
        <taxon>Liliopsida</taxon>
        <taxon>Asparagales</taxon>
        <taxon>Iridaceae</taxon>
        <taxon>Iridoideae</taxon>
        <taxon>Irideae</taxon>
        <taxon>Iris</taxon>
    </lineage>
</organism>
<dbReference type="Pfam" id="PF00560">
    <property type="entry name" value="LRR_1"/>
    <property type="match status" value="3"/>
</dbReference>
<dbReference type="InterPro" id="IPR001611">
    <property type="entry name" value="Leu-rich_rpt"/>
</dbReference>
<dbReference type="PANTHER" id="PTHR48059">
    <property type="entry name" value="POLYGALACTURONASE INHIBITOR 1"/>
    <property type="match status" value="1"/>
</dbReference>
<dbReference type="PANTHER" id="PTHR48059:SF4">
    <property type="entry name" value="POLYGALACTURONASE INHIBITOR 1-RELATED"/>
    <property type="match status" value="1"/>
</dbReference>
<evidence type="ECO:0000256" key="4">
    <source>
        <dbReference type="ARBA" id="ARBA00022737"/>
    </source>
</evidence>
<keyword evidence="10" id="KW-1185">Reference proteome</keyword>
<dbReference type="InterPro" id="IPR051848">
    <property type="entry name" value="PGIP"/>
</dbReference>
<evidence type="ECO:0000259" key="8">
    <source>
        <dbReference type="Pfam" id="PF08263"/>
    </source>
</evidence>
<evidence type="ECO:0000256" key="5">
    <source>
        <dbReference type="ARBA" id="ARBA00023180"/>
    </source>
</evidence>
<evidence type="ECO:0000313" key="10">
    <source>
        <dbReference type="Proteomes" id="UP001140949"/>
    </source>
</evidence>
<keyword evidence="5" id="KW-0325">Glycoprotein</keyword>
<keyword evidence="2" id="KW-0433">Leucine-rich repeat</keyword>
<feature type="signal peptide" evidence="7">
    <location>
        <begin position="1"/>
        <end position="30"/>
    </location>
</feature>
<evidence type="ECO:0000256" key="7">
    <source>
        <dbReference type="SAM" id="SignalP"/>
    </source>
</evidence>
<reference evidence="9" key="1">
    <citation type="journal article" date="2023" name="GigaByte">
        <title>Genome assembly of the bearded iris, Iris pallida Lam.</title>
        <authorList>
            <person name="Bruccoleri R.E."/>
            <person name="Oakeley E.J."/>
            <person name="Faust A.M.E."/>
            <person name="Altorfer M."/>
            <person name="Dessus-Babus S."/>
            <person name="Burckhardt D."/>
            <person name="Oertli M."/>
            <person name="Naumann U."/>
            <person name="Petersen F."/>
            <person name="Wong J."/>
        </authorList>
    </citation>
    <scope>NUCLEOTIDE SEQUENCE</scope>
    <source>
        <strain evidence="9">GSM-AAB239-AS_SAM_17_03QT</strain>
    </source>
</reference>
<dbReference type="InterPro" id="IPR032675">
    <property type="entry name" value="LRR_dom_sf"/>
</dbReference>
<keyword evidence="3 7" id="KW-0732">Signal</keyword>
<protein>
    <submittedName>
        <fullName evidence="9">Polygalacturonase inhibitor-like</fullName>
    </submittedName>
</protein>
<accession>A0AAX6GUG2</accession>
<evidence type="ECO:0000313" key="9">
    <source>
        <dbReference type="EMBL" id="KAJ6832386.1"/>
    </source>
</evidence>
<evidence type="ECO:0000256" key="3">
    <source>
        <dbReference type="ARBA" id="ARBA00022729"/>
    </source>
</evidence>
<feature type="chain" id="PRO_5043881512" evidence="7">
    <location>
        <begin position="31"/>
        <end position="347"/>
    </location>
</feature>
<dbReference type="SUPFAM" id="SSF52058">
    <property type="entry name" value="L domain-like"/>
    <property type="match status" value="1"/>
</dbReference>
<dbReference type="FunFam" id="3.80.10.10:FF:000041">
    <property type="entry name" value="LRR receptor-like serine/threonine-protein kinase ERECTA"/>
    <property type="match status" value="1"/>
</dbReference>
<dbReference type="Gene3D" id="3.80.10.10">
    <property type="entry name" value="Ribonuclease Inhibitor"/>
    <property type="match status" value="1"/>
</dbReference>
<gene>
    <name evidence="9" type="ORF">M6B38_346695</name>
</gene>
<name>A0AAX6GUG2_IRIPA</name>
<dbReference type="Proteomes" id="UP001140949">
    <property type="component" value="Unassembled WGS sequence"/>
</dbReference>